<dbReference type="EMBL" id="CP093365">
    <property type="protein sequence ID" value="UQS83531.1"/>
    <property type="molecule type" value="Genomic_DNA"/>
</dbReference>
<proteinExistence type="predicted"/>
<dbReference type="RefSeq" id="WP_249512757.1">
    <property type="nucleotide sequence ID" value="NZ_CP093365.1"/>
</dbReference>
<dbReference type="NCBIfam" id="TIGR01549">
    <property type="entry name" value="HAD-SF-IA-v1"/>
    <property type="match status" value="1"/>
</dbReference>
<dbReference type="InterPro" id="IPR023214">
    <property type="entry name" value="HAD_sf"/>
</dbReference>
<sequence length="210" mass="23813">MVLKNAIWDYDGTLADTYAGILKSLISTLNHFGQVNLQEEALYREIKLFSVTQVLQHCAKKQQIDFLQVQDFYRRLDHQAQENVVLYPQAIQVLQAVVSSGGSNYLLTHRDEQAKQLLQKQGIAPLFKRVITAADEFARKPDPAAINYLVLKDNLNLAQTAMIGDRSLDILAGKNAQVQTIYFDVDHLHDSAQADFVVEQLKQIELLFNK</sequence>
<dbReference type="InterPro" id="IPR006439">
    <property type="entry name" value="HAD-SF_hydro_IA"/>
</dbReference>
<dbReference type="SFLD" id="SFLDG01129">
    <property type="entry name" value="C1.5:_HAD__Beta-PGM__Phosphata"/>
    <property type="match status" value="1"/>
</dbReference>
<dbReference type="SFLD" id="SFLDS00003">
    <property type="entry name" value="Haloacid_Dehalogenase"/>
    <property type="match status" value="1"/>
</dbReference>
<keyword evidence="2" id="KW-1185">Reference proteome</keyword>
<dbReference type="PANTHER" id="PTHR43434:SF25">
    <property type="entry name" value="PHOSPHOGLYCOLATE PHOSPHATASE"/>
    <property type="match status" value="1"/>
</dbReference>
<reference evidence="1 2" key="1">
    <citation type="journal article" date="2022" name="Int. J. Syst. Evol. Microbiol.">
        <title>Apilactobacillus apisilvae sp. nov., Nicolia spurrieriana gen. nov. sp. nov., Bombilactobacillus folatiphilus sp. nov. and Bombilactobacillus thymidiniphilus sp. nov., four new lactic acid bacterial isolates from stingless bees Tetragonula carbonaria and Austroplebeia australis.</title>
        <authorList>
            <person name="Oliphant S.A."/>
            <person name="Watson-Haigh N.S."/>
            <person name="Sumby K.M."/>
            <person name="Gardner J."/>
            <person name="Groom S."/>
            <person name="Jiranek V."/>
        </authorList>
    </citation>
    <scope>NUCLEOTIDE SEQUENCE [LARGE SCALE GENOMIC DNA]</scope>
    <source>
        <strain evidence="1 2">SG4_A1</strain>
    </source>
</reference>
<dbReference type="Pfam" id="PF13419">
    <property type="entry name" value="HAD_2"/>
    <property type="match status" value="1"/>
</dbReference>
<dbReference type="PANTHER" id="PTHR43434">
    <property type="entry name" value="PHOSPHOGLYCOLATE PHOSPHATASE"/>
    <property type="match status" value="1"/>
</dbReference>
<dbReference type="Gene3D" id="3.40.50.1000">
    <property type="entry name" value="HAD superfamily/HAD-like"/>
    <property type="match status" value="1"/>
</dbReference>
<dbReference type="InterPro" id="IPR036412">
    <property type="entry name" value="HAD-like_sf"/>
</dbReference>
<dbReference type="InterPro" id="IPR023198">
    <property type="entry name" value="PGP-like_dom2"/>
</dbReference>
<dbReference type="InterPro" id="IPR050155">
    <property type="entry name" value="HAD-like_hydrolase_sf"/>
</dbReference>
<accession>A0ABY4PCV6</accession>
<gene>
    <name evidence="1" type="ORF">MOO47_07115</name>
</gene>
<dbReference type="InterPro" id="IPR041492">
    <property type="entry name" value="HAD_2"/>
</dbReference>
<dbReference type="GO" id="GO:0016787">
    <property type="term" value="F:hydrolase activity"/>
    <property type="evidence" value="ECO:0007669"/>
    <property type="project" value="UniProtKB-KW"/>
</dbReference>
<name>A0ABY4PCV6_9LACO</name>
<organism evidence="1 2">
    <name type="scientific">Bombilactobacillus thymidiniphilus</name>
    <dbReference type="NCBI Taxonomy" id="2923363"/>
    <lineage>
        <taxon>Bacteria</taxon>
        <taxon>Bacillati</taxon>
        <taxon>Bacillota</taxon>
        <taxon>Bacilli</taxon>
        <taxon>Lactobacillales</taxon>
        <taxon>Lactobacillaceae</taxon>
        <taxon>Bombilactobacillus</taxon>
    </lineage>
</organism>
<evidence type="ECO:0000313" key="2">
    <source>
        <dbReference type="Proteomes" id="UP000831947"/>
    </source>
</evidence>
<keyword evidence="1" id="KW-0378">Hydrolase</keyword>
<dbReference type="Proteomes" id="UP000831947">
    <property type="component" value="Chromosome"/>
</dbReference>
<dbReference type="SUPFAM" id="SSF56784">
    <property type="entry name" value="HAD-like"/>
    <property type="match status" value="1"/>
</dbReference>
<protein>
    <submittedName>
        <fullName evidence="1">HAD-IA family hydrolase</fullName>
    </submittedName>
</protein>
<dbReference type="Gene3D" id="1.10.150.240">
    <property type="entry name" value="Putative phosphatase, domain 2"/>
    <property type="match status" value="1"/>
</dbReference>
<evidence type="ECO:0000313" key="1">
    <source>
        <dbReference type="EMBL" id="UQS83531.1"/>
    </source>
</evidence>